<gene>
    <name evidence="4" type="ORF">EVOR1521_LOCUS30084</name>
</gene>
<feature type="transmembrane region" description="Helical" evidence="2">
    <location>
        <begin position="6"/>
        <end position="27"/>
    </location>
</feature>
<feature type="region of interest" description="Disordered" evidence="1">
    <location>
        <begin position="335"/>
        <end position="494"/>
    </location>
</feature>
<name>A0AA36JPM8_9DINO</name>
<dbReference type="EMBL" id="CAUJNA010003736">
    <property type="protein sequence ID" value="CAJ1408838.1"/>
    <property type="molecule type" value="Genomic_DNA"/>
</dbReference>
<feature type="compositionally biased region" description="Basic and acidic residues" evidence="1">
    <location>
        <begin position="339"/>
        <end position="354"/>
    </location>
</feature>
<dbReference type="GO" id="GO:0016747">
    <property type="term" value="F:acyltransferase activity, transferring groups other than amino-acyl groups"/>
    <property type="evidence" value="ECO:0007669"/>
    <property type="project" value="InterPro"/>
</dbReference>
<keyword evidence="2" id="KW-0472">Membrane</keyword>
<evidence type="ECO:0000259" key="3">
    <source>
        <dbReference type="PROSITE" id="PS51186"/>
    </source>
</evidence>
<proteinExistence type="predicted"/>
<evidence type="ECO:0000313" key="4">
    <source>
        <dbReference type="EMBL" id="CAJ1408838.1"/>
    </source>
</evidence>
<evidence type="ECO:0000256" key="1">
    <source>
        <dbReference type="SAM" id="MobiDB-lite"/>
    </source>
</evidence>
<dbReference type="Gene3D" id="3.40.630.30">
    <property type="match status" value="1"/>
</dbReference>
<dbReference type="Pfam" id="PF00583">
    <property type="entry name" value="Acetyltransf_1"/>
    <property type="match status" value="1"/>
</dbReference>
<keyword evidence="5" id="KW-1185">Reference proteome</keyword>
<keyword evidence="2" id="KW-0812">Transmembrane</keyword>
<evidence type="ECO:0000256" key="2">
    <source>
        <dbReference type="SAM" id="Phobius"/>
    </source>
</evidence>
<feature type="compositionally biased region" description="Basic and acidic residues" evidence="1">
    <location>
        <begin position="430"/>
        <end position="442"/>
    </location>
</feature>
<dbReference type="InterPro" id="IPR016181">
    <property type="entry name" value="Acyl_CoA_acyltransferase"/>
</dbReference>
<dbReference type="SUPFAM" id="SSF55729">
    <property type="entry name" value="Acyl-CoA N-acyltransferases (Nat)"/>
    <property type="match status" value="1"/>
</dbReference>
<feature type="region of interest" description="Disordered" evidence="1">
    <location>
        <begin position="48"/>
        <end position="93"/>
    </location>
</feature>
<comment type="caution">
    <text evidence="4">The sequence shown here is derived from an EMBL/GenBank/DDBJ whole genome shotgun (WGS) entry which is preliminary data.</text>
</comment>
<sequence length="494" mass="54848">MRQADFNVLVLQAALIAYLIWWFRAPLKRWALARYRIAIEAYREAQEKRRQAEEKKECKDDVAVQKEGKEAKAAVVDEGKKQQAARQRRRPAAKLQDLNAKELLEVVAPASSTSSEVDLHAPDEDEATPHDSHQGDGEDRPKGSLLSRTSEVSIMHELRPGKGDEAVLAAVQLAFSELCSCNLWSTCKQHRLKVSSCVRWTGSDWEAVGILLYRLEPHLLQVVFLGVLPAYRRQHVGRALVKALRELARRDPNCMSIMAVVPEHAEAVHFFKAAGFKRSEPGGEHQVMRIDLRRLKSSRLTLAHFRGASIRLSSDSGSGRHLLLWEQVVAQARCQSPKAQKEKVASSRAEKAEPEAAAGKPEAESEAKVPSDHHEARAQEEASGEEAVQDPPTLTHPADPTLAEEVAEDRSNGDRDEPVALSAEEPQEAEASREGRDAEDIPRGSQASRTSSREDAEVPPPSQARSKAARKDPSWMPTLRHLQPAAKMPLSYKQ</sequence>
<feature type="compositionally biased region" description="Basic and acidic residues" evidence="1">
    <location>
        <begin position="48"/>
        <end position="81"/>
    </location>
</feature>
<dbReference type="CDD" id="cd04301">
    <property type="entry name" value="NAT_SF"/>
    <property type="match status" value="1"/>
</dbReference>
<dbReference type="PROSITE" id="PS51186">
    <property type="entry name" value="GNAT"/>
    <property type="match status" value="1"/>
</dbReference>
<evidence type="ECO:0000313" key="5">
    <source>
        <dbReference type="Proteomes" id="UP001178507"/>
    </source>
</evidence>
<reference evidence="4" key="1">
    <citation type="submission" date="2023-08" db="EMBL/GenBank/DDBJ databases">
        <authorList>
            <person name="Chen Y."/>
            <person name="Shah S."/>
            <person name="Dougan E. K."/>
            <person name="Thang M."/>
            <person name="Chan C."/>
        </authorList>
    </citation>
    <scope>NUCLEOTIDE SEQUENCE</scope>
</reference>
<feature type="region of interest" description="Disordered" evidence="1">
    <location>
        <begin position="109"/>
        <end position="145"/>
    </location>
</feature>
<feature type="compositionally biased region" description="Basic and acidic residues" evidence="1">
    <location>
        <begin position="361"/>
        <end position="380"/>
    </location>
</feature>
<feature type="compositionally biased region" description="Basic and acidic residues" evidence="1">
    <location>
        <begin position="408"/>
        <end position="418"/>
    </location>
</feature>
<protein>
    <recommendedName>
        <fullName evidence="3">N-acetyltransferase domain-containing protein</fullName>
    </recommendedName>
</protein>
<organism evidence="4 5">
    <name type="scientific">Effrenium voratum</name>
    <dbReference type="NCBI Taxonomy" id="2562239"/>
    <lineage>
        <taxon>Eukaryota</taxon>
        <taxon>Sar</taxon>
        <taxon>Alveolata</taxon>
        <taxon>Dinophyceae</taxon>
        <taxon>Suessiales</taxon>
        <taxon>Symbiodiniaceae</taxon>
        <taxon>Effrenium</taxon>
    </lineage>
</organism>
<dbReference type="InterPro" id="IPR000182">
    <property type="entry name" value="GNAT_dom"/>
</dbReference>
<keyword evidence="2" id="KW-1133">Transmembrane helix</keyword>
<feature type="domain" description="N-acetyltransferase" evidence="3">
    <location>
        <begin position="153"/>
        <end position="293"/>
    </location>
</feature>
<dbReference type="AlphaFoldDB" id="A0AA36JPM8"/>
<dbReference type="Proteomes" id="UP001178507">
    <property type="component" value="Unassembled WGS sequence"/>
</dbReference>
<accession>A0AA36JPM8</accession>
<feature type="compositionally biased region" description="Basic and acidic residues" evidence="1">
    <location>
        <begin position="117"/>
        <end position="142"/>
    </location>
</feature>